<evidence type="ECO:0000256" key="6">
    <source>
        <dbReference type="ARBA" id="ARBA00050768"/>
    </source>
</evidence>
<feature type="transmembrane region" description="Helical" evidence="8">
    <location>
        <begin position="69"/>
        <end position="91"/>
    </location>
</feature>
<sequence length="310" mass="34896">MSYFIDLLNHPVVDMAVSNVTLPADPGPVTSPLRLALSGVAGSTSLACWIVLLLPQLIEQWRLKSAEGISLQFLLLWFLGDVFNLGGALWANLLPQVVFLAIWYCIADFLSLFSYFYYTKIYPKHHRKHTHGAHDTTPLIGEERRRSSGRRRRSSTLEATVTENNSVFLNYILPVLFVCGAGVFGYYISGSQSHSDVPAPEPSPHDKIAMGPQVMGYLSAALYLGARIPQIWQNYKKKSVHGLSLLFFIFSVFGNLTYGAQILLYRSDSEYVLLNLSWLLGSIGTIFQDGFIFMQFYMYREDSKEAVIEE</sequence>
<feature type="transmembrane region" description="Helical" evidence="8">
    <location>
        <begin position="245"/>
        <end position="265"/>
    </location>
</feature>
<feature type="transmembrane region" description="Helical" evidence="8">
    <location>
        <begin position="97"/>
        <end position="118"/>
    </location>
</feature>
<evidence type="ECO:0000256" key="1">
    <source>
        <dbReference type="ARBA" id="ARBA00004141"/>
    </source>
</evidence>
<dbReference type="Proteomes" id="UP000094336">
    <property type="component" value="Unassembled WGS sequence"/>
</dbReference>
<dbReference type="GO" id="GO:0098852">
    <property type="term" value="C:lytic vacuole membrane"/>
    <property type="evidence" value="ECO:0007669"/>
    <property type="project" value="UniProtKB-ARBA"/>
</dbReference>
<feature type="transmembrane region" description="Helical" evidence="8">
    <location>
        <begin position="271"/>
        <end position="294"/>
    </location>
</feature>
<comment type="catalytic activity">
    <reaction evidence="6">
        <text>L-histidine(out) + L-arginine(in) = L-histidine(in) + L-arginine(out)</text>
        <dbReference type="Rhea" id="RHEA:71063"/>
        <dbReference type="ChEBI" id="CHEBI:32682"/>
        <dbReference type="ChEBI" id="CHEBI:57595"/>
    </reaction>
</comment>
<name>A0A1E3QMS6_9ASCO</name>
<dbReference type="OrthoDB" id="8048523at2759"/>
<dbReference type="InterPro" id="IPR051415">
    <property type="entry name" value="LAAT-1"/>
</dbReference>
<reference evidence="10" key="1">
    <citation type="submission" date="2016-05" db="EMBL/GenBank/DDBJ databases">
        <title>Comparative genomics of biotechnologically important yeasts.</title>
        <authorList>
            <consortium name="DOE Joint Genome Institute"/>
            <person name="Riley R."/>
            <person name="Haridas S."/>
            <person name="Wolfe K.H."/>
            <person name="Lopes M.R."/>
            <person name="Hittinger C.T."/>
            <person name="Goker M."/>
            <person name="Salamov A."/>
            <person name="Wisecaver J."/>
            <person name="Long T.M."/>
            <person name="Aerts A.L."/>
            <person name="Barry K."/>
            <person name="Choi C."/>
            <person name="Clum A."/>
            <person name="Coughlan A.Y."/>
            <person name="Deshpande S."/>
            <person name="Douglass A.P."/>
            <person name="Hanson S.J."/>
            <person name="Klenk H.-P."/>
            <person name="Labutti K."/>
            <person name="Lapidus A."/>
            <person name="Lindquist E."/>
            <person name="Lipzen A."/>
            <person name="Meier-Kolthoff J.P."/>
            <person name="Ohm R.A."/>
            <person name="Otillar R.P."/>
            <person name="Pangilinan J."/>
            <person name="Peng Y."/>
            <person name="Rokas A."/>
            <person name="Rosa C.A."/>
            <person name="Scheuner C."/>
            <person name="Sibirny A.A."/>
            <person name="Slot J.C."/>
            <person name="Stielow J.B."/>
            <person name="Sun H."/>
            <person name="Kurtzman C.P."/>
            <person name="Blackwell M."/>
            <person name="Grigoriev I.V."/>
            <person name="Jeffries T.W."/>
        </authorList>
    </citation>
    <scope>NUCLEOTIDE SEQUENCE [LARGE SCALE GENOMIC DNA]</scope>
    <source>
        <strain evidence="10">NRRL Y-12698</strain>
    </source>
</reference>
<dbReference type="InterPro" id="IPR006603">
    <property type="entry name" value="PQ-loop_rpt"/>
</dbReference>
<feature type="region of interest" description="Disordered" evidence="7">
    <location>
        <begin position="128"/>
        <end position="156"/>
    </location>
</feature>
<dbReference type="SMART" id="SM00679">
    <property type="entry name" value="CTNS"/>
    <property type="match status" value="2"/>
</dbReference>
<dbReference type="GO" id="GO:0015174">
    <property type="term" value="F:basic amino acid transmembrane transporter activity"/>
    <property type="evidence" value="ECO:0007669"/>
    <property type="project" value="UniProtKB-ARBA"/>
</dbReference>
<feature type="transmembrane region" description="Helical" evidence="8">
    <location>
        <begin position="208"/>
        <end position="225"/>
    </location>
</feature>
<protein>
    <submittedName>
        <fullName evidence="9">Uncharacterized protein</fullName>
    </submittedName>
</protein>
<evidence type="ECO:0000313" key="9">
    <source>
        <dbReference type="EMBL" id="ODQ78392.1"/>
    </source>
</evidence>
<evidence type="ECO:0000256" key="3">
    <source>
        <dbReference type="ARBA" id="ARBA00022989"/>
    </source>
</evidence>
<dbReference type="FunFam" id="1.20.1280.290:FF:000009">
    <property type="entry name" value="PQ loop repeat family protein"/>
    <property type="match status" value="1"/>
</dbReference>
<dbReference type="GeneID" id="30147303"/>
<feature type="transmembrane region" description="Helical" evidence="8">
    <location>
        <begin position="35"/>
        <end position="57"/>
    </location>
</feature>
<accession>A0A1E3QMS6</accession>
<dbReference type="AlphaFoldDB" id="A0A1E3QMS6"/>
<dbReference type="PANTHER" id="PTHR16201">
    <property type="entry name" value="SEVEN TRANSMEMBRANE PROTEIN 1-RELATED"/>
    <property type="match status" value="1"/>
</dbReference>
<dbReference type="Gene3D" id="1.20.1280.290">
    <property type="match status" value="2"/>
</dbReference>
<evidence type="ECO:0000256" key="4">
    <source>
        <dbReference type="ARBA" id="ARBA00023136"/>
    </source>
</evidence>
<keyword evidence="4 8" id="KW-0472">Membrane</keyword>
<comment type="similarity">
    <text evidence="5">Belongs to the laat-1 family.</text>
</comment>
<evidence type="ECO:0000256" key="7">
    <source>
        <dbReference type="SAM" id="MobiDB-lite"/>
    </source>
</evidence>
<evidence type="ECO:0000256" key="8">
    <source>
        <dbReference type="SAM" id="Phobius"/>
    </source>
</evidence>
<keyword evidence="2 8" id="KW-0812">Transmembrane</keyword>
<evidence type="ECO:0000256" key="2">
    <source>
        <dbReference type="ARBA" id="ARBA00022692"/>
    </source>
</evidence>
<dbReference type="PANTHER" id="PTHR16201:SF44">
    <property type="entry name" value="SEVEN TRANSMEMBRANE PROTEIN 1"/>
    <property type="match status" value="1"/>
</dbReference>
<comment type="subcellular location">
    <subcellularLocation>
        <location evidence="1">Membrane</location>
        <topology evidence="1">Multi-pass membrane protein</topology>
    </subcellularLocation>
</comment>
<evidence type="ECO:0000313" key="10">
    <source>
        <dbReference type="Proteomes" id="UP000094336"/>
    </source>
</evidence>
<gene>
    <name evidence="9" type="ORF">BABINDRAFT_162629</name>
</gene>
<feature type="transmembrane region" description="Helical" evidence="8">
    <location>
        <begin position="168"/>
        <end position="188"/>
    </location>
</feature>
<keyword evidence="3 8" id="KW-1133">Transmembrane helix</keyword>
<dbReference type="Pfam" id="PF04193">
    <property type="entry name" value="PQ-loop"/>
    <property type="match status" value="2"/>
</dbReference>
<organism evidence="9 10">
    <name type="scientific">Babjeviella inositovora NRRL Y-12698</name>
    <dbReference type="NCBI Taxonomy" id="984486"/>
    <lineage>
        <taxon>Eukaryota</taxon>
        <taxon>Fungi</taxon>
        <taxon>Dikarya</taxon>
        <taxon>Ascomycota</taxon>
        <taxon>Saccharomycotina</taxon>
        <taxon>Pichiomycetes</taxon>
        <taxon>Serinales incertae sedis</taxon>
        <taxon>Babjeviella</taxon>
    </lineage>
</organism>
<dbReference type="FunFam" id="1.20.1280.290:FF:000012">
    <property type="entry name" value="Vacuolar membrane PQ loop repeat protein"/>
    <property type="match status" value="1"/>
</dbReference>
<keyword evidence="10" id="KW-1185">Reference proteome</keyword>
<dbReference type="RefSeq" id="XP_018983720.1">
    <property type="nucleotide sequence ID" value="XM_019129450.1"/>
</dbReference>
<proteinExistence type="inferred from homology"/>
<dbReference type="GO" id="GO:0034486">
    <property type="term" value="P:vacuolar transmembrane transport"/>
    <property type="evidence" value="ECO:0007669"/>
    <property type="project" value="UniProtKB-ARBA"/>
</dbReference>
<dbReference type="EMBL" id="KV454435">
    <property type="protein sequence ID" value="ODQ78392.1"/>
    <property type="molecule type" value="Genomic_DNA"/>
</dbReference>
<evidence type="ECO:0000256" key="5">
    <source>
        <dbReference type="ARBA" id="ARBA00038039"/>
    </source>
</evidence>